<evidence type="ECO:0000313" key="2">
    <source>
        <dbReference type="EMBL" id="PLW04643.1"/>
    </source>
</evidence>
<feature type="compositionally biased region" description="Polar residues" evidence="1">
    <location>
        <begin position="45"/>
        <end position="57"/>
    </location>
</feature>
<evidence type="ECO:0000256" key="1">
    <source>
        <dbReference type="SAM" id="MobiDB-lite"/>
    </source>
</evidence>
<protein>
    <submittedName>
        <fullName evidence="2">Uncharacterized protein</fullName>
    </submittedName>
</protein>
<dbReference type="EMBL" id="PGCI01001504">
    <property type="protein sequence ID" value="PLW04643.1"/>
    <property type="molecule type" value="Genomic_DNA"/>
</dbReference>
<sequence length="143" mass="15061">MPPKKPQQTRSGQGQGSLVSQEITGNQEQQLQTSKTASDSKEDSNSNTSNQTDTDSAAATPKAKQKASTSISAELTEQSQPPSTAQSDSGAGRKNNSKANQCWISALPSACAAIFSALTVRSPRALALPRFFHLPRLRVASSS</sequence>
<proteinExistence type="predicted"/>
<dbReference type="Proteomes" id="UP000235392">
    <property type="component" value="Unassembled WGS sequence"/>
</dbReference>
<feature type="compositionally biased region" description="Polar residues" evidence="1">
    <location>
        <begin position="1"/>
        <end position="37"/>
    </location>
</feature>
<name>A0A2N5RUH2_9BASI</name>
<evidence type="ECO:0000313" key="3">
    <source>
        <dbReference type="Proteomes" id="UP000235392"/>
    </source>
</evidence>
<feature type="region of interest" description="Disordered" evidence="1">
    <location>
        <begin position="1"/>
        <end position="97"/>
    </location>
</feature>
<comment type="caution">
    <text evidence="2">The sequence shown here is derived from an EMBL/GenBank/DDBJ whole genome shotgun (WGS) entry which is preliminary data.</text>
</comment>
<organism evidence="2 3">
    <name type="scientific">Puccinia coronata f. sp. avenae</name>
    <dbReference type="NCBI Taxonomy" id="200324"/>
    <lineage>
        <taxon>Eukaryota</taxon>
        <taxon>Fungi</taxon>
        <taxon>Dikarya</taxon>
        <taxon>Basidiomycota</taxon>
        <taxon>Pucciniomycotina</taxon>
        <taxon>Pucciniomycetes</taxon>
        <taxon>Pucciniales</taxon>
        <taxon>Pucciniaceae</taxon>
        <taxon>Puccinia</taxon>
    </lineage>
</organism>
<accession>A0A2N5RUH2</accession>
<reference evidence="2 3" key="1">
    <citation type="submission" date="2017-11" db="EMBL/GenBank/DDBJ databases">
        <title>De novo assembly and phasing of dikaryotic genomes from two isolates of Puccinia coronata f. sp. avenae, the causal agent of oat crown rust.</title>
        <authorList>
            <person name="Miller M.E."/>
            <person name="Zhang Y."/>
            <person name="Omidvar V."/>
            <person name="Sperschneider J."/>
            <person name="Schwessinger B."/>
            <person name="Raley C."/>
            <person name="Palmer J.M."/>
            <person name="Garnica D."/>
            <person name="Upadhyaya N."/>
            <person name="Rathjen J."/>
            <person name="Taylor J.M."/>
            <person name="Park R.F."/>
            <person name="Dodds P.N."/>
            <person name="Hirsch C.D."/>
            <person name="Kianian S.F."/>
            <person name="Figueroa M."/>
        </authorList>
    </citation>
    <scope>NUCLEOTIDE SEQUENCE [LARGE SCALE GENOMIC DNA]</scope>
    <source>
        <strain evidence="2">12SD80</strain>
    </source>
</reference>
<dbReference type="AlphaFoldDB" id="A0A2N5RUH2"/>
<feature type="compositionally biased region" description="Polar residues" evidence="1">
    <location>
        <begin position="66"/>
        <end position="89"/>
    </location>
</feature>
<gene>
    <name evidence="2" type="ORF">PCASD_26528</name>
</gene>